<evidence type="ECO:0000256" key="14">
    <source>
        <dbReference type="ARBA" id="ARBA00038036"/>
    </source>
</evidence>
<comment type="caution">
    <text evidence="16">Lacks conserved residue(s) required for the propagation of feature annotation.</text>
</comment>
<dbReference type="SUPFAM" id="SSF53067">
    <property type="entry name" value="Actin-like ATPase domain"/>
    <property type="match status" value="2"/>
</dbReference>
<comment type="cofactor">
    <cofactor evidence="16">
        <name>NH4(+)</name>
        <dbReference type="ChEBI" id="CHEBI:28938"/>
    </cofactor>
    <cofactor evidence="16">
        <name>K(+)</name>
        <dbReference type="ChEBI" id="CHEBI:29103"/>
    </cofactor>
    <text evidence="16">A monovalent cation. Ammonium or potassium.</text>
</comment>
<feature type="binding site" evidence="16">
    <location>
        <begin position="6"/>
        <end position="13"/>
    </location>
    <ligand>
        <name>ATP</name>
        <dbReference type="ChEBI" id="CHEBI:30616"/>
    </ligand>
</feature>
<comment type="subunit">
    <text evidence="5 16">Homodimer.</text>
</comment>
<keyword evidence="7 16" id="KW-0963">Cytoplasm</keyword>
<comment type="cofactor">
    <cofactor evidence="2">
        <name>K(+)</name>
        <dbReference type="ChEBI" id="CHEBI:29103"/>
    </cofactor>
</comment>
<reference evidence="17" key="2">
    <citation type="submission" date="2021-04" db="EMBL/GenBank/DDBJ databases">
        <authorList>
            <person name="Gilroy R."/>
        </authorList>
    </citation>
    <scope>NUCLEOTIDE SEQUENCE</scope>
    <source>
        <strain evidence="17">2239</strain>
    </source>
</reference>
<organism evidence="17 18">
    <name type="scientific">Candidatus Allofournierella pullicola</name>
    <dbReference type="NCBI Taxonomy" id="2838596"/>
    <lineage>
        <taxon>Bacteria</taxon>
        <taxon>Bacillati</taxon>
        <taxon>Bacillota</taxon>
        <taxon>Clostridia</taxon>
        <taxon>Eubacteriales</taxon>
        <taxon>Oscillospiraceae</taxon>
        <taxon>Allofournierella</taxon>
    </lineage>
</organism>
<sequence>MVLTVNIGNTHISVGGYDGQQKLFSGRLSARAGLTADECAIALGQLLDLYGHGGCRWEGAILGSVAPALTAPMTAALRRRSEGRVLTVGPGLKSGLAICIDDPGQLGAELLCAGVAALNLAPGPVILLCADTAISLMGIDERGRLLGGMILPGPKAALNALVKGTAQLPQVDLDAPRAALTPLAKNSAACLQAGSILGTAAMLDGLIVRLREELGEGAWVAATGEVPEAVLKAMTQPVRRCEDLILDGMYTIWQKNQK</sequence>
<evidence type="ECO:0000256" key="13">
    <source>
        <dbReference type="ARBA" id="ARBA00022993"/>
    </source>
</evidence>
<dbReference type="NCBIfam" id="TIGR00671">
    <property type="entry name" value="baf"/>
    <property type="match status" value="1"/>
</dbReference>
<dbReference type="InterPro" id="IPR004619">
    <property type="entry name" value="Type_III_PanK"/>
</dbReference>
<evidence type="ECO:0000256" key="1">
    <source>
        <dbReference type="ARBA" id="ARBA00001206"/>
    </source>
</evidence>
<dbReference type="EC" id="2.7.1.33" evidence="6 16"/>
<keyword evidence="12 16" id="KW-0630">Potassium</keyword>
<feature type="binding site" evidence="16">
    <location>
        <position position="132"/>
    </location>
    <ligand>
        <name>ATP</name>
        <dbReference type="ChEBI" id="CHEBI:30616"/>
    </ligand>
</feature>
<evidence type="ECO:0000256" key="6">
    <source>
        <dbReference type="ARBA" id="ARBA00012102"/>
    </source>
</evidence>
<evidence type="ECO:0000256" key="11">
    <source>
        <dbReference type="ARBA" id="ARBA00022840"/>
    </source>
</evidence>
<evidence type="ECO:0000256" key="16">
    <source>
        <dbReference type="HAMAP-Rule" id="MF_01274"/>
    </source>
</evidence>
<dbReference type="PANTHER" id="PTHR34265:SF1">
    <property type="entry name" value="TYPE III PANTOTHENATE KINASE"/>
    <property type="match status" value="1"/>
</dbReference>
<reference evidence="17" key="1">
    <citation type="journal article" date="2021" name="PeerJ">
        <title>Extensive microbial diversity within the chicken gut microbiome revealed by metagenomics and culture.</title>
        <authorList>
            <person name="Gilroy R."/>
            <person name="Ravi A."/>
            <person name="Getino M."/>
            <person name="Pursley I."/>
            <person name="Horton D.L."/>
            <person name="Alikhan N.F."/>
            <person name="Baker D."/>
            <person name="Gharbi K."/>
            <person name="Hall N."/>
            <person name="Watson M."/>
            <person name="Adriaenssens E.M."/>
            <person name="Foster-Nyarko E."/>
            <person name="Jarju S."/>
            <person name="Secka A."/>
            <person name="Antonio M."/>
            <person name="Oren A."/>
            <person name="Chaudhuri R.R."/>
            <person name="La Ragione R."/>
            <person name="Hildebrand F."/>
            <person name="Pallen M.J."/>
        </authorList>
    </citation>
    <scope>NUCLEOTIDE SEQUENCE</scope>
    <source>
        <strain evidence="17">2239</strain>
    </source>
</reference>
<evidence type="ECO:0000256" key="8">
    <source>
        <dbReference type="ARBA" id="ARBA00022679"/>
    </source>
</evidence>
<dbReference type="HAMAP" id="MF_01274">
    <property type="entry name" value="Pantothen_kinase_3"/>
    <property type="match status" value="1"/>
</dbReference>
<dbReference type="GO" id="GO:0004594">
    <property type="term" value="F:pantothenate kinase activity"/>
    <property type="evidence" value="ECO:0007669"/>
    <property type="project" value="UniProtKB-UniRule"/>
</dbReference>
<keyword evidence="11 16" id="KW-0067">ATP-binding</keyword>
<dbReference type="GO" id="GO:0015937">
    <property type="term" value="P:coenzyme A biosynthetic process"/>
    <property type="evidence" value="ECO:0007669"/>
    <property type="project" value="UniProtKB-UniRule"/>
</dbReference>
<evidence type="ECO:0000313" key="17">
    <source>
        <dbReference type="EMBL" id="HIX05146.1"/>
    </source>
</evidence>
<dbReference type="InterPro" id="IPR043129">
    <property type="entry name" value="ATPase_NBD"/>
</dbReference>
<evidence type="ECO:0000313" key="18">
    <source>
        <dbReference type="Proteomes" id="UP000824193"/>
    </source>
</evidence>
<evidence type="ECO:0000256" key="15">
    <source>
        <dbReference type="ARBA" id="ARBA00040883"/>
    </source>
</evidence>
<keyword evidence="10 16" id="KW-0418">Kinase</keyword>
<gene>
    <name evidence="16" type="primary">coaX</name>
    <name evidence="17" type="ORF">H9865_03405</name>
</gene>
<name>A0A9D1V305_9FIRM</name>
<evidence type="ECO:0000256" key="9">
    <source>
        <dbReference type="ARBA" id="ARBA00022741"/>
    </source>
</evidence>
<dbReference type="GO" id="GO:0005737">
    <property type="term" value="C:cytoplasm"/>
    <property type="evidence" value="ECO:0007669"/>
    <property type="project" value="UniProtKB-SubCell"/>
</dbReference>
<dbReference type="Proteomes" id="UP000824193">
    <property type="component" value="Unassembled WGS sequence"/>
</dbReference>
<evidence type="ECO:0000256" key="10">
    <source>
        <dbReference type="ARBA" id="ARBA00022777"/>
    </source>
</evidence>
<protein>
    <recommendedName>
        <fullName evidence="15 16">Type III pantothenate kinase</fullName>
        <ecNumber evidence="6 16">2.7.1.33</ecNumber>
    </recommendedName>
    <alternativeName>
        <fullName evidence="16">PanK-III</fullName>
    </alternativeName>
    <alternativeName>
        <fullName evidence="16">Pantothenic acid kinase</fullName>
    </alternativeName>
</protein>
<keyword evidence="8 16" id="KW-0808">Transferase</keyword>
<evidence type="ECO:0000256" key="3">
    <source>
        <dbReference type="ARBA" id="ARBA00004496"/>
    </source>
</evidence>
<dbReference type="GO" id="GO:0005524">
    <property type="term" value="F:ATP binding"/>
    <property type="evidence" value="ECO:0007669"/>
    <property type="project" value="UniProtKB-UniRule"/>
</dbReference>
<comment type="catalytic activity">
    <reaction evidence="1 16">
        <text>(R)-pantothenate + ATP = (R)-4'-phosphopantothenate + ADP + H(+)</text>
        <dbReference type="Rhea" id="RHEA:16373"/>
        <dbReference type="ChEBI" id="CHEBI:10986"/>
        <dbReference type="ChEBI" id="CHEBI:15378"/>
        <dbReference type="ChEBI" id="CHEBI:29032"/>
        <dbReference type="ChEBI" id="CHEBI:30616"/>
        <dbReference type="ChEBI" id="CHEBI:456216"/>
        <dbReference type="EC" id="2.7.1.33"/>
    </reaction>
</comment>
<dbReference type="PANTHER" id="PTHR34265">
    <property type="entry name" value="TYPE III PANTOTHENATE KINASE"/>
    <property type="match status" value="1"/>
</dbReference>
<dbReference type="AlphaFoldDB" id="A0A9D1V305"/>
<proteinExistence type="inferred from homology"/>
<keyword evidence="13 16" id="KW-0173">Coenzyme A biosynthesis</keyword>
<accession>A0A9D1V305</accession>
<comment type="pathway">
    <text evidence="4 16">Cofactor biosynthesis; coenzyme A biosynthesis; CoA from (R)-pantothenate: step 1/5.</text>
</comment>
<dbReference type="Pfam" id="PF03309">
    <property type="entry name" value="Pan_kinase"/>
    <property type="match status" value="1"/>
</dbReference>
<evidence type="ECO:0000256" key="5">
    <source>
        <dbReference type="ARBA" id="ARBA00011738"/>
    </source>
</evidence>
<comment type="caution">
    <text evidence="17">The sequence shown here is derived from an EMBL/GenBank/DDBJ whole genome shotgun (WGS) entry which is preliminary data.</text>
</comment>
<feature type="binding site" evidence="16">
    <location>
        <position position="187"/>
    </location>
    <ligand>
        <name>substrate</name>
    </ligand>
</feature>
<keyword evidence="9 16" id="KW-0547">Nucleotide-binding</keyword>
<evidence type="ECO:0000256" key="7">
    <source>
        <dbReference type="ARBA" id="ARBA00022490"/>
    </source>
</evidence>
<evidence type="ECO:0000256" key="4">
    <source>
        <dbReference type="ARBA" id="ARBA00005225"/>
    </source>
</evidence>
<comment type="function">
    <text evidence="16">Catalyzes the phosphorylation of pantothenate (Pan), the first step in CoA biosynthesis.</text>
</comment>
<dbReference type="EMBL" id="DXFW01000008">
    <property type="protein sequence ID" value="HIX05146.1"/>
    <property type="molecule type" value="Genomic_DNA"/>
</dbReference>
<dbReference type="Gene3D" id="3.30.420.40">
    <property type="match status" value="2"/>
</dbReference>
<comment type="similarity">
    <text evidence="14 16">Belongs to the type III pantothenate kinase family.</text>
</comment>
<evidence type="ECO:0000256" key="2">
    <source>
        <dbReference type="ARBA" id="ARBA00001958"/>
    </source>
</evidence>
<evidence type="ECO:0000256" key="12">
    <source>
        <dbReference type="ARBA" id="ARBA00022958"/>
    </source>
</evidence>
<dbReference type="CDD" id="cd24015">
    <property type="entry name" value="ASKHA_NBD_PanK-III"/>
    <property type="match status" value="1"/>
</dbReference>
<comment type="subcellular location">
    <subcellularLocation>
        <location evidence="3 16">Cytoplasm</location>
    </subcellularLocation>
</comment>